<evidence type="ECO:0000313" key="2">
    <source>
        <dbReference type="Proteomes" id="UP000023152"/>
    </source>
</evidence>
<evidence type="ECO:0000313" key="1">
    <source>
        <dbReference type="EMBL" id="ETO11905.1"/>
    </source>
</evidence>
<name>X6MFV8_RETFI</name>
<keyword evidence="2" id="KW-1185">Reference proteome</keyword>
<comment type="caution">
    <text evidence="1">The sequence shown here is derived from an EMBL/GenBank/DDBJ whole genome shotgun (WGS) entry which is preliminary data.</text>
</comment>
<dbReference type="AlphaFoldDB" id="X6MFV8"/>
<protein>
    <submittedName>
        <fullName evidence="1">Uncharacterized protein</fullName>
    </submittedName>
</protein>
<dbReference type="EMBL" id="ASPP01021901">
    <property type="protein sequence ID" value="ETO11905.1"/>
    <property type="molecule type" value="Genomic_DNA"/>
</dbReference>
<proteinExistence type="predicted"/>
<gene>
    <name evidence="1" type="ORF">RFI_25470</name>
</gene>
<organism evidence="1 2">
    <name type="scientific">Reticulomyxa filosa</name>
    <dbReference type="NCBI Taxonomy" id="46433"/>
    <lineage>
        <taxon>Eukaryota</taxon>
        <taxon>Sar</taxon>
        <taxon>Rhizaria</taxon>
        <taxon>Retaria</taxon>
        <taxon>Foraminifera</taxon>
        <taxon>Monothalamids</taxon>
        <taxon>Reticulomyxidae</taxon>
        <taxon>Reticulomyxa</taxon>
    </lineage>
</organism>
<accession>X6MFV8</accession>
<sequence length="293" mass="32805">MHFWHVYKKKKKKGPNCDPTTFERSVPSTNCNCDAYYQCQYDINVTASSQNGVCDDNGAVTYKYHLAKDETLCIDHYSFSYGAGEFSRNQFVTADCSGPPQLQDTIMSGCAFSSLLHAFAKASISDKSEPVIWKAVPQLLMEADINLLKIDVHQTTVEIMLMYRGTQMADVWFGMGFGSIVMDGTYAMIYQPLQNISVNNRFKEYKLGHDSLGVMLPSSLLFSKVVESGPSTTITMVRPVQINDNRYFSFDFDTTLPLVQVPVIFARGVTKSLQYHGSFYGSGVITFQCVGKF</sequence>
<reference evidence="1 2" key="1">
    <citation type="journal article" date="2013" name="Curr. Biol.">
        <title>The Genome of the Foraminiferan Reticulomyxa filosa.</title>
        <authorList>
            <person name="Glockner G."/>
            <person name="Hulsmann N."/>
            <person name="Schleicher M."/>
            <person name="Noegel A.A."/>
            <person name="Eichinger L."/>
            <person name="Gallinger C."/>
            <person name="Pawlowski J."/>
            <person name="Sierra R."/>
            <person name="Euteneuer U."/>
            <person name="Pillet L."/>
            <person name="Moustafa A."/>
            <person name="Platzer M."/>
            <person name="Groth M."/>
            <person name="Szafranski K."/>
            <person name="Schliwa M."/>
        </authorList>
    </citation>
    <scope>NUCLEOTIDE SEQUENCE [LARGE SCALE GENOMIC DNA]</scope>
</reference>
<dbReference type="Proteomes" id="UP000023152">
    <property type="component" value="Unassembled WGS sequence"/>
</dbReference>